<evidence type="ECO:0000313" key="3">
    <source>
        <dbReference type="EMBL" id="KIJ06685.1"/>
    </source>
</evidence>
<gene>
    <name evidence="3" type="ORF">PAXINDRAFT_20118</name>
</gene>
<dbReference type="InterPro" id="IPR001849">
    <property type="entry name" value="PH_domain"/>
</dbReference>
<feature type="compositionally biased region" description="Low complexity" evidence="1">
    <location>
        <begin position="470"/>
        <end position="491"/>
    </location>
</feature>
<dbReference type="Gene3D" id="2.30.29.30">
    <property type="entry name" value="Pleckstrin-homology domain (PH domain)/Phosphotyrosine-binding domain (PTB)"/>
    <property type="match status" value="1"/>
</dbReference>
<protein>
    <recommendedName>
        <fullName evidence="2">PH domain-containing protein</fullName>
    </recommendedName>
</protein>
<dbReference type="EMBL" id="KN820209">
    <property type="protein sequence ID" value="KIJ06685.1"/>
    <property type="molecule type" value="Genomic_DNA"/>
</dbReference>
<dbReference type="PROSITE" id="PS50003">
    <property type="entry name" value="PH_DOMAIN"/>
    <property type="match status" value="1"/>
</dbReference>
<evidence type="ECO:0000256" key="1">
    <source>
        <dbReference type="SAM" id="MobiDB-lite"/>
    </source>
</evidence>
<feature type="non-terminal residue" evidence="3">
    <location>
        <position position="1"/>
    </location>
</feature>
<feature type="compositionally biased region" description="Polar residues" evidence="1">
    <location>
        <begin position="499"/>
        <end position="511"/>
    </location>
</feature>
<feature type="domain" description="PH" evidence="2">
    <location>
        <begin position="54"/>
        <end position="186"/>
    </location>
</feature>
<name>A0A0C9SVN2_PAXIN</name>
<feature type="region of interest" description="Disordered" evidence="1">
    <location>
        <begin position="217"/>
        <end position="257"/>
    </location>
</feature>
<accession>A0A0C9SVN2</accession>
<proteinExistence type="predicted"/>
<sequence length="746" mass="79329">WERLQEVCGLVEKITTSLNTALASHAQTLSLISIQRNTRDLPPTLTPLIAPGRKLLKRGALIRSGGGEGGARKTFEFLLLSDYLLWLEREDAPVVGHDGGSSPRKRRASINALGGGDEEKWWCRGSMNLIDMEVVMVVDRPGGSEERLEVLSPEGSFALYPGLPSSNAEDANSLSSWIDAIRTARTARLTALAMSNPDSTLSASTSGVHLRRALRAFASEGDDSDDTPRNEEPGDGNEEPLGNQDSGSASTRSRPRRAQLDNFLPPVWISDAKTDACMRCGRLFGFVLDLRLGDVFGSRKQRETVIRGTKEALGNGQEAEVLGGGNIIAGFAGVLFVQHVQDGTDSDASPAHNRQKRKAARACEECYEAAFPLVSPSSATPATLHQLPPTSSAPQVSPTSSDLPSTPVDEDPSTIRGIQPWLSIPSHQGPGKDVSEALMAMDLGAGAIGLSRSPSKAGLSGSPSRAGLNPSVLSSSPSRKSRLSTSPSKPSGLRDINTHTHAQGASGSPSPSKRIAQLPRITFCEDEGSTSSPPSSLLAQQRTHDALDGIINGDASRDDREYVPVRPIRIRASQTRPRSYHDILEDFSLHERGPSIPSSVSSAPGAGLGSVREGEDEDEHEMGGHTRDESPVPPFYVQDDGGSEESDSVLAREDTARRRKRFSLPAVALQTAPVFAPAGPGEGGRVVGVGDDGTEGGNGGRRRFSLSYGGSGKEKGKREREGGKDSSAVALLIEVLRGKTRRPGRK</sequence>
<feature type="compositionally biased region" description="Polar residues" evidence="1">
    <location>
        <begin position="243"/>
        <end position="252"/>
    </location>
</feature>
<feature type="compositionally biased region" description="Polar residues" evidence="1">
    <location>
        <begin position="380"/>
        <end position="404"/>
    </location>
</feature>
<feature type="compositionally biased region" description="Gly residues" evidence="1">
    <location>
        <begin position="680"/>
        <end position="699"/>
    </location>
</feature>
<dbReference type="HOGENOM" id="CLU_005251_0_0_1"/>
<feature type="compositionally biased region" description="Basic and acidic residues" evidence="1">
    <location>
        <begin position="712"/>
        <end position="724"/>
    </location>
</feature>
<feature type="region of interest" description="Disordered" evidence="1">
    <location>
        <begin position="591"/>
        <end position="654"/>
    </location>
</feature>
<dbReference type="OrthoDB" id="2689772at2759"/>
<evidence type="ECO:0000259" key="2">
    <source>
        <dbReference type="PROSITE" id="PS50003"/>
    </source>
</evidence>
<feature type="region of interest" description="Disordered" evidence="1">
    <location>
        <begin position="380"/>
        <end position="433"/>
    </location>
</feature>
<evidence type="ECO:0000313" key="4">
    <source>
        <dbReference type="Proteomes" id="UP000053647"/>
    </source>
</evidence>
<dbReference type="AlphaFoldDB" id="A0A0C9SVN2"/>
<dbReference type="InterPro" id="IPR011993">
    <property type="entry name" value="PH-like_dom_sf"/>
</dbReference>
<dbReference type="Proteomes" id="UP000053647">
    <property type="component" value="Unassembled WGS sequence"/>
</dbReference>
<dbReference type="SUPFAM" id="SSF50729">
    <property type="entry name" value="PH domain-like"/>
    <property type="match status" value="1"/>
</dbReference>
<organism evidence="3 4">
    <name type="scientific">Paxillus involutus ATCC 200175</name>
    <dbReference type="NCBI Taxonomy" id="664439"/>
    <lineage>
        <taxon>Eukaryota</taxon>
        <taxon>Fungi</taxon>
        <taxon>Dikarya</taxon>
        <taxon>Basidiomycota</taxon>
        <taxon>Agaricomycotina</taxon>
        <taxon>Agaricomycetes</taxon>
        <taxon>Agaricomycetidae</taxon>
        <taxon>Boletales</taxon>
        <taxon>Paxilineae</taxon>
        <taxon>Paxillaceae</taxon>
        <taxon>Paxillus</taxon>
    </lineage>
</organism>
<keyword evidence="4" id="KW-1185">Reference proteome</keyword>
<reference evidence="3 4" key="1">
    <citation type="submission" date="2014-06" db="EMBL/GenBank/DDBJ databases">
        <authorList>
            <consortium name="DOE Joint Genome Institute"/>
            <person name="Kuo A."/>
            <person name="Kohler A."/>
            <person name="Nagy L.G."/>
            <person name="Floudas D."/>
            <person name="Copeland A."/>
            <person name="Barry K.W."/>
            <person name="Cichocki N."/>
            <person name="Veneault-Fourrey C."/>
            <person name="LaButti K."/>
            <person name="Lindquist E.A."/>
            <person name="Lipzen A."/>
            <person name="Lundell T."/>
            <person name="Morin E."/>
            <person name="Murat C."/>
            <person name="Sun H."/>
            <person name="Tunlid A."/>
            <person name="Henrissat B."/>
            <person name="Grigoriev I.V."/>
            <person name="Hibbett D.S."/>
            <person name="Martin F."/>
            <person name="Nordberg H.P."/>
            <person name="Cantor M.N."/>
            <person name="Hua S.X."/>
        </authorList>
    </citation>
    <scope>NUCLEOTIDE SEQUENCE [LARGE SCALE GENOMIC DNA]</scope>
    <source>
        <strain evidence="3 4">ATCC 200175</strain>
    </source>
</reference>
<feature type="compositionally biased region" description="Basic and acidic residues" evidence="1">
    <location>
        <begin position="621"/>
        <end position="630"/>
    </location>
</feature>
<feature type="region of interest" description="Disordered" evidence="1">
    <location>
        <begin position="675"/>
        <end position="726"/>
    </location>
</feature>
<feature type="region of interest" description="Disordered" evidence="1">
    <location>
        <begin position="453"/>
        <end position="516"/>
    </location>
</feature>
<reference evidence="4" key="2">
    <citation type="submission" date="2015-01" db="EMBL/GenBank/DDBJ databases">
        <title>Evolutionary Origins and Diversification of the Mycorrhizal Mutualists.</title>
        <authorList>
            <consortium name="DOE Joint Genome Institute"/>
            <consortium name="Mycorrhizal Genomics Consortium"/>
            <person name="Kohler A."/>
            <person name="Kuo A."/>
            <person name="Nagy L.G."/>
            <person name="Floudas D."/>
            <person name="Copeland A."/>
            <person name="Barry K.W."/>
            <person name="Cichocki N."/>
            <person name="Veneault-Fourrey C."/>
            <person name="LaButti K."/>
            <person name="Lindquist E.A."/>
            <person name="Lipzen A."/>
            <person name="Lundell T."/>
            <person name="Morin E."/>
            <person name="Murat C."/>
            <person name="Riley R."/>
            <person name="Ohm R."/>
            <person name="Sun H."/>
            <person name="Tunlid A."/>
            <person name="Henrissat B."/>
            <person name="Grigoriev I.V."/>
            <person name="Hibbett D.S."/>
            <person name="Martin F."/>
        </authorList>
    </citation>
    <scope>NUCLEOTIDE SEQUENCE [LARGE SCALE GENOMIC DNA]</scope>
    <source>
        <strain evidence="4">ATCC 200175</strain>
    </source>
</reference>